<evidence type="ECO:0000259" key="2">
    <source>
        <dbReference type="Pfam" id="PF13579"/>
    </source>
</evidence>
<dbReference type="GO" id="GO:0016757">
    <property type="term" value="F:glycosyltransferase activity"/>
    <property type="evidence" value="ECO:0007669"/>
    <property type="project" value="UniProtKB-KW"/>
</dbReference>
<accession>A0ABW2KXZ6</accession>
<comment type="caution">
    <text evidence="3">The sequence shown here is derived from an EMBL/GenBank/DDBJ whole genome shotgun (WGS) entry which is preliminary data.</text>
</comment>
<dbReference type="EMBL" id="JBHTCM010000024">
    <property type="protein sequence ID" value="MFC7334934.1"/>
    <property type="molecule type" value="Genomic_DNA"/>
</dbReference>
<dbReference type="PANTHER" id="PTHR45947:SF3">
    <property type="entry name" value="SULFOQUINOVOSYL TRANSFERASE SQD2"/>
    <property type="match status" value="1"/>
</dbReference>
<dbReference type="RefSeq" id="WP_377360474.1">
    <property type="nucleotide sequence ID" value="NZ_JBHTCM010000024.1"/>
</dbReference>
<keyword evidence="4" id="KW-1185">Reference proteome</keyword>
<dbReference type="Proteomes" id="UP001596456">
    <property type="component" value="Unassembled WGS sequence"/>
</dbReference>
<evidence type="ECO:0000313" key="4">
    <source>
        <dbReference type="Proteomes" id="UP001596456"/>
    </source>
</evidence>
<dbReference type="Pfam" id="PF13579">
    <property type="entry name" value="Glyco_trans_4_4"/>
    <property type="match status" value="1"/>
</dbReference>
<dbReference type="Gene3D" id="3.40.50.2000">
    <property type="entry name" value="Glycogen Phosphorylase B"/>
    <property type="match status" value="2"/>
</dbReference>
<keyword evidence="3" id="KW-0328">Glycosyltransferase</keyword>
<dbReference type="SUPFAM" id="SSF53756">
    <property type="entry name" value="UDP-Glycosyltransferase/glycogen phosphorylase"/>
    <property type="match status" value="1"/>
</dbReference>
<dbReference type="EC" id="2.4.-.-" evidence="3"/>
<sequence length="401" mass="41207">MTGPRVLRVIGGLDPAFGGPSVSAVTSAVAAVAAGVPTDLVFPAPDPDEAMRFPAVRLLREGGVGVRCVPLLRLGPALSRSLGVSPDLARHLRRQASGYDLLHAHGAWTHATLAAMAAAGAAGLPFVLSPHEGLTRYDLSHARAAPLRIAKHLLKRRYEARCAAIVYSSGLERRDSASPSARARGLVIHHAVVDDGMAVPDRPRPEGGTLRLGFLGRIHPKKNLGVLIRALALLPPQVTLTVAGDGEDGVARGLRALAGSEGVAGRIDWRGFVTGGAKDRFLAGIDLLCMPSAYECFGMAAVEALARGVPVLLSPDCGVAAPLADAGAALVVEPRPGPVAVAVGALLADVDRWGDLSSRGLDAARASFSFSAHGAALRALYSSLSAASARDAGWAAAGDRG</sequence>
<dbReference type="Pfam" id="PF00534">
    <property type="entry name" value="Glycos_transf_1"/>
    <property type="match status" value="1"/>
</dbReference>
<keyword evidence="3" id="KW-0808">Transferase</keyword>
<evidence type="ECO:0000259" key="1">
    <source>
        <dbReference type="Pfam" id="PF00534"/>
    </source>
</evidence>
<evidence type="ECO:0000313" key="3">
    <source>
        <dbReference type="EMBL" id="MFC7334934.1"/>
    </source>
</evidence>
<organism evidence="3 4">
    <name type="scientific">Rhodocista pekingensis</name>
    <dbReference type="NCBI Taxonomy" id="201185"/>
    <lineage>
        <taxon>Bacteria</taxon>
        <taxon>Pseudomonadati</taxon>
        <taxon>Pseudomonadota</taxon>
        <taxon>Alphaproteobacteria</taxon>
        <taxon>Rhodospirillales</taxon>
        <taxon>Azospirillaceae</taxon>
        <taxon>Rhodocista</taxon>
    </lineage>
</organism>
<gene>
    <name evidence="3" type="ORF">ACFQPS_17345</name>
</gene>
<dbReference type="InterPro" id="IPR050194">
    <property type="entry name" value="Glycosyltransferase_grp1"/>
</dbReference>
<feature type="domain" description="Glycosyl transferase family 1" evidence="1">
    <location>
        <begin position="211"/>
        <end position="335"/>
    </location>
</feature>
<dbReference type="PANTHER" id="PTHR45947">
    <property type="entry name" value="SULFOQUINOVOSYL TRANSFERASE SQD2"/>
    <property type="match status" value="1"/>
</dbReference>
<protein>
    <submittedName>
        <fullName evidence="3">Glycosyltransferase</fullName>
        <ecNumber evidence="3">2.4.-.-</ecNumber>
    </submittedName>
</protein>
<proteinExistence type="predicted"/>
<reference evidence="4" key="1">
    <citation type="journal article" date="2019" name="Int. J. Syst. Evol. Microbiol.">
        <title>The Global Catalogue of Microorganisms (GCM) 10K type strain sequencing project: providing services to taxonomists for standard genome sequencing and annotation.</title>
        <authorList>
            <consortium name="The Broad Institute Genomics Platform"/>
            <consortium name="The Broad Institute Genome Sequencing Center for Infectious Disease"/>
            <person name="Wu L."/>
            <person name="Ma J."/>
        </authorList>
    </citation>
    <scope>NUCLEOTIDE SEQUENCE [LARGE SCALE GENOMIC DNA]</scope>
    <source>
        <strain evidence="4">CGMCC 1.16275</strain>
    </source>
</reference>
<dbReference type="InterPro" id="IPR001296">
    <property type="entry name" value="Glyco_trans_1"/>
</dbReference>
<name>A0ABW2KXZ6_9PROT</name>
<dbReference type="InterPro" id="IPR028098">
    <property type="entry name" value="Glyco_trans_4-like_N"/>
</dbReference>
<feature type="domain" description="Glycosyltransferase subfamily 4-like N-terminal" evidence="2">
    <location>
        <begin position="18"/>
        <end position="176"/>
    </location>
</feature>